<dbReference type="RefSeq" id="WP_065161185.1">
    <property type="nucleotide sequence ID" value="NZ_LZLQ01000148.1"/>
</dbReference>
<feature type="transmembrane region" description="Helical" evidence="7">
    <location>
        <begin position="789"/>
        <end position="810"/>
    </location>
</feature>
<dbReference type="GO" id="GO:0005886">
    <property type="term" value="C:plasma membrane"/>
    <property type="evidence" value="ECO:0007669"/>
    <property type="project" value="UniProtKB-SubCell"/>
</dbReference>
<evidence type="ECO:0000256" key="4">
    <source>
        <dbReference type="ARBA" id="ARBA00022692"/>
    </source>
</evidence>
<evidence type="ECO:0000313" key="10">
    <source>
        <dbReference type="Proteomes" id="UP000093629"/>
    </source>
</evidence>
<evidence type="ECO:0000256" key="7">
    <source>
        <dbReference type="SAM" id="Phobius"/>
    </source>
</evidence>
<evidence type="ECO:0000256" key="3">
    <source>
        <dbReference type="ARBA" id="ARBA00022475"/>
    </source>
</evidence>
<feature type="transmembrane region" description="Helical" evidence="7">
    <location>
        <begin position="313"/>
        <end position="342"/>
    </location>
</feature>
<comment type="subcellular location">
    <subcellularLocation>
        <location evidence="1">Cell membrane</location>
        <topology evidence="1">Multi-pass membrane protein</topology>
    </subcellularLocation>
</comment>
<feature type="domain" description="Membrane transport protein MMPL" evidence="8">
    <location>
        <begin position="649"/>
        <end position="929"/>
    </location>
</feature>
<protein>
    <submittedName>
        <fullName evidence="9">Transporter</fullName>
    </submittedName>
</protein>
<feature type="domain" description="Membrane transport protein MMPL" evidence="8">
    <location>
        <begin position="43"/>
        <end position="374"/>
    </location>
</feature>
<dbReference type="InterPro" id="IPR004707">
    <property type="entry name" value="MmpL_fam"/>
</dbReference>
<feature type="transmembrane region" description="Helical" evidence="7">
    <location>
        <begin position="281"/>
        <end position="307"/>
    </location>
</feature>
<dbReference type="Proteomes" id="UP000093629">
    <property type="component" value="Unassembled WGS sequence"/>
</dbReference>
<feature type="transmembrane region" description="Helical" evidence="7">
    <location>
        <begin position="857"/>
        <end position="883"/>
    </location>
</feature>
<dbReference type="InterPro" id="IPR050545">
    <property type="entry name" value="Mycobact_MmpL"/>
</dbReference>
<keyword evidence="4 7" id="KW-0812">Transmembrane</keyword>
<dbReference type="InterPro" id="IPR004869">
    <property type="entry name" value="MMPL_dom"/>
</dbReference>
<feature type="transmembrane region" description="Helical" evidence="7">
    <location>
        <begin position="822"/>
        <end position="845"/>
    </location>
</feature>
<feature type="transmembrane region" description="Helical" evidence="7">
    <location>
        <begin position="363"/>
        <end position="389"/>
    </location>
</feature>
<dbReference type="SUPFAM" id="SSF82866">
    <property type="entry name" value="Multidrug efflux transporter AcrB transmembrane domain"/>
    <property type="match status" value="2"/>
</dbReference>
<accession>A0A1A3MKE6</accession>
<keyword evidence="5 7" id="KW-1133">Transmembrane helix</keyword>
<evidence type="ECO:0000256" key="1">
    <source>
        <dbReference type="ARBA" id="ARBA00004651"/>
    </source>
</evidence>
<comment type="caution">
    <text evidence="9">The sequence shown here is derived from an EMBL/GenBank/DDBJ whole genome shotgun (WGS) entry which is preliminary data.</text>
</comment>
<feature type="transmembrane region" description="Helical" evidence="7">
    <location>
        <begin position="237"/>
        <end position="260"/>
    </location>
</feature>
<evidence type="ECO:0000256" key="6">
    <source>
        <dbReference type="ARBA" id="ARBA00023136"/>
    </source>
</evidence>
<proteinExistence type="inferred from homology"/>
<comment type="similarity">
    <text evidence="2">Belongs to the resistance-nodulation-cell division (RND) (TC 2.A.6) family. MmpL subfamily.</text>
</comment>
<dbReference type="Gene3D" id="1.20.1640.10">
    <property type="entry name" value="Multidrug efflux transporter AcrB transmembrane domain"/>
    <property type="match status" value="2"/>
</dbReference>
<feature type="transmembrane region" description="Helical" evidence="7">
    <location>
        <begin position="763"/>
        <end position="782"/>
    </location>
</feature>
<feature type="transmembrane region" description="Helical" evidence="7">
    <location>
        <begin position="182"/>
        <end position="201"/>
    </location>
</feature>
<reference evidence="9 10" key="1">
    <citation type="submission" date="2016-06" db="EMBL/GenBank/DDBJ databases">
        <authorList>
            <person name="Kjaerup R.B."/>
            <person name="Dalgaard T.S."/>
            <person name="Juul-Madsen H.R."/>
        </authorList>
    </citation>
    <scope>NUCLEOTIDE SEQUENCE [LARGE SCALE GENOMIC DNA]</scope>
    <source>
        <strain evidence="9 10">1245139.5</strain>
    </source>
</reference>
<dbReference type="PANTHER" id="PTHR33406">
    <property type="entry name" value="MEMBRANE PROTEIN MJ1562-RELATED"/>
    <property type="match status" value="1"/>
</dbReference>
<dbReference type="NCBIfam" id="TIGR00833">
    <property type="entry name" value="actII"/>
    <property type="match status" value="1"/>
</dbReference>
<dbReference type="EMBL" id="LZLQ01000148">
    <property type="protein sequence ID" value="OBK10428.1"/>
    <property type="molecule type" value="Genomic_DNA"/>
</dbReference>
<keyword evidence="10" id="KW-1185">Reference proteome</keyword>
<keyword evidence="3" id="KW-1003">Cell membrane</keyword>
<evidence type="ECO:0000259" key="8">
    <source>
        <dbReference type="Pfam" id="PF03176"/>
    </source>
</evidence>
<feature type="transmembrane region" description="Helical" evidence="7">
    <location>
        <begin position="889"/>
        <end position="912"/>
    </location>
</feature>
<dbReference type="Pfam" id="PF03176">
    <property type="entry name" value="MMPL"/>
    <property type="match status" value="2"/>
</dbReference>
<name>A0A1A3MKE6_MYCAS</name>
<keyword evidence="6 7" id="KW-0472">Membrane</keyword>
<gene>
    <name evidence="9" type="ORF">A5636_15875</name>
</gene>
<evidence type="ECO:0000256" key="2">
    <source>
        <dbReference type="ARBA" id="ARBA00010157"/>
    </source>
</evidence>
<evidence type="ECO:0000313" key="9">
    <source>
        <dbReference type="EMBL" id="OBK10428.1"/>
    </source>
</evidence>
<sequence length="944" mass="99070">MIARFIYRFALLIVGVWAVLVVAGNALTPPLEQVVSNKDQPFLAPGTPTSLAVQRSAAAFSQSPTDNVGYLVLERDGQLTEQDRNYYDQLIAALRADSQHVYEVVNWWRMPALADAAVSDDHHVVTAAMRLDGMVGTSEAVDSISAARGIVAKFPPPDGMRVYITGPGATIMDEFAAIDKQMQVITATTFGVLLLLLLVVYRSMITALVPLVSVTIGLALAKPIISDLGSRGMIGVSLFSLAVSVAVSVGAGTSFAMFLIGRYHERRRQGIDPAPALADAYRGVAPTIVGSTLIVVAPLGAVGWLSLARISMFATTGVLCAVGVLAVGLAAITLTPALMALASRADLIKPPERKHQRRRWRRIGTNVARWPAPILVASGILVLILMIGLPGVPIGWDETAATSSETEANRGYRAVDQHFGPNQLHPDVVTIVTDHDLRNVAGLKAIEQITSAIMGISGVRMVQSATHPSGMISKQAALSGNGGNSGDRLDEFTDQITARQDTFGNLDAAVNDLLKGLDLIQSGAQSGPYAIGGVSLAVHLTQQAGEKIRARSADVGEIFDPLRGFVRGVSNCRATPVCAAAEEASHWGAAVVSSSAKLDTAADQLSNATADAAAGVSVAELPSVLLGVSGQMDQVRTLARGLKDVLYNPRPVPTTELAGYLQNLSGSSQGSPGSDLYASRRILTDPAMRPVLDQFVSSNGYATRLFVYGNGDEWGDGGAVRARAISAAMDAATKDGTLRPAAVELTGVGPATRDLQDIVADDLVLMVVITLGVILFIAALLLRSPIAGFVVLGTIAISYLCALGASVLIWQRLLHHELHWVVPPIAFVSMIGVASGGNLLFALRIREGLSAGLRTSIIRAFAATGVVVAAGGIVVGITMLALATTSVLSVAQIGVTVGLGLLLNALVVRTFALPAMMVVLDRWLWWPRGTASDAQQLEPVTADA</sequence>
<feature type="transmembrane region" description="Helical" evidence="7">
    <location>
        <begin position="208"/>
        <end position="225"/>
    </location>
</feature>
<dbReference type="PANTHER" id="PTHR33406:SF6">
    <property type="entry name" value="MEMBRANE PROTEIN YDGH-RELATED"/>
    <property type="match status" value="1"/>
</dbReference>
<evidence type="ECO:0000256" key="5">
    <source>
        <dbReference type="ARBA" id="ARBA00022989"/>
    </source>
</evidence>
<dbReference type="AlphaFoldDB" id="A0A1A3MKE6"/>
<dbReference type="OrthoDB" id="2365435at2"/>
<organism evidence="9 10">
    <name type="scientific">Mycobacterium asiaticum</name>
    <dbReference type="NCBI Taxonomy" id="1790"/>
    <lineage>
        <taxon>Bacteria</taxon>
        <taxon>Bacillati</taxon>
        <taxon>Actinomycetota</taxon>
        <taxon>Actinomycetes</taxon>
        <taxon>Mycobacteriales</taxon>
        <taxon>Mycobacteriaceae</taxon>
        <taxon>Mycobacterium</taxon>
    </lineage>
</organism>